<dbReference type="Proteomes" id="UP001016761">
    <property type="component" value="Unassembled WGS sequence"/>
</dbReference>
<keyword evidence="2" id="KW-1185">Reference proteome</keyword>
<evidence type="ECO:0000313" key="2">
    <source>
        <dbReference type="Proteomes" id="UP001016761"/>
    </source>
</evidence>
<protein>
    <submittedName>
        <fullName evidence="1">Uncharacterized protein</fullName>
    </submittedName>
</protein>
<reference evidence="1 2" key="1">
    <citation type="submission" date="2020-06" db="EMBL/GenBank/DDBJ databases">
        <title>Haloterrigena sp. nov., an extremely halophilic archaeon isolated from a saline sediment.</title>
        <authorList>
            <person name="Liu B.-B."/>
        </authorList>
    </citation>
    <scope>NUCLEOTIDE SEQUENCE [LARGE SCALE GENOMIC DNA]</scope>
    <source>
        <strain evidence="1 2">SYSU A558-1</strain>
    </source>
</reference>
<gene>
    <name evidence="1" type="ORF">HTZ84_11930</name>
</gene>
<comment type="caution">
    <text evidence="1">The sequence shown here is derived from an EMBL/GenBank/DDBJ whole genome shotgun (WGS) entry which is preliminary data.</text>
</comment>
<proteinExistence type="predicted"/>
<dbReference type="RefSeq" id="WP_174680882.1">
    <property type="nucleotide sequence ID" value="NZ_JABUQZ010000001.1"/>
</dbReference>
<evidence type="ECO:0000313" key="1">
    <source>
        <dbReference type="EMBL" id="NUC73011.1"/>
    </source>
</evidence>
<dbReference type="EMBL" id="JABUQZ010000001">
    <property type="protein sequence ID" value="NUC73011.1"/>
    <property type="molecule type" value="Genomic_DNA"/>
</dbReference>
<sequence length="181" mass="20400">MSDQNIIKSFSDEGATIVLHRNNPDLPQSTCRELTQNGIGVVDFGMGTNLDPDESDDAAETRTKNTLRRISAGGAYGAIHMRNREVVVVGYASPRAIRFFELENVNGEKRTYPGFQFERFGEVPDRADEVFERLDTAIKNRLNKPTLYEPDEGTPDRPGIETIPEAFIELDKMGRLRRPIK</sequence>
<name>A0ABX2LGN5_9EURY</name>
<accession>A0ABX2LGN5</accession>
<organism evidence="1 2">
    <name type="scientific">Haloterrigena gelatinilytica</name>
    <dbReference type="NCBI Taxonomy" id="2741724"/>
    <lineage>
        <taxon>Archaea</taxon>
        <taxon>Methanobacteriati</taxon>
        <taxon>Methanobacteriota</taxon>
        <taxon>Stenosarchaea group</taxon>
        <taxon>Halobacteria</taxon>
        <taxon>Halobacteriales</taxon>
        <taxon>Natrialbaceae</taxon>
        <taxon>Haloterrigena</taxon>
    </lineage>
</organism>